<proteinExistence type="predicted"/>
<feature type="region of interest" description="Disordered" evidence="1">
    <location>
        <begin position="237"/>
        <end position="264"/>
    </location>
</feature>
<protein>
    <submittedName>
        <fullName evidence="2">Uncharacterized protein</fullName>
    </submittedName>
</protein>
<feature type="region of interest" description="Disordered" evidence="1">
    <location>
        <begin position="147"/>
        <end position="202"/>
    </location>
</feature>
<gene>
    <name evidence="2" type="ORF">FOZ60_005093</name>
</gene>
<dbReference type="EMBL" id="JABANP010000218">
    <property type="protein sequence ID" value="KAF4686544.1"/>
    <property type="molecule type" value="Genomic_DNA"/>
</dbReference>
<name>A0A7J6NRQ4_PEROL</name>
<reference evidence="2 3" key="1">
    <citation type="submission" date="2020-04" db="EMBL/GenBank/DDBJ databases">
        <title>Perkinsus olseni comparative genomics.</title>
        <authorList>
            <person name="Bogema D.R."/>
        </authorList>
    </citation>
    <scope>NUCLEOTIDE SEQUENCE [LARGE SCALE GENOMIC DNA]</scope>
    <source>
        <strain evidence="2">00978-12</strain>
    </source>
</reference>
<dbReference type="AlphaFoldDB" id="A0A7J6NRQ4"/>
<evidence type="ECO:0000313" key="3">
    <source>
        <dbReference type="Proteomes" id="UP000541610"/>
    </source>
</evidence>
<organism evidence="2 3">
    <name type="scientific">Perkinsus olseni</name>
    <name type="common">Perkinsus atlanticus</name>
    <dbReference type="NCBI Taxonomy" id="32597"/>
    <lineage>
        <taxon>Eukaryota</taxon>
        <taxon>Sar</taxon>
        <taxon>Alveolata</taxon>
        <taxon>Perkinsozoa</taxon>
        <taxon>Perkinsea</taxon>
        <taxon>Perkinsida</taxon>
        <taxon>Perkinsidae</taxon>
        <taxon>Perkinsus</taxon>
    </lineage>
</organism>
<feature type="compositionally biased region" description="Polar residues" evidence="1">
    <location>
        <begin position="181"/>
        <end position="202"/>
    </location>
</feature>
<feature type="compositionally biased region" description="Basic and acidic residues" evidence="1">
    <location>
        <begin position="254"/>
        <end position="264"/>
    </location>
</feature>
<dbReference type="Proteomes" id="UP000541610">
    <property type="component" value="Unassembled WGS sequence"/>
</dbReference>
<evidence type="ECO:0000313" key="2">
    <source>
        <dbReference type="EMBL" id="KAF4686544.1"/>
    </source>
</evidence>
<feature type="compositionally biased region" description="Polar residues" evidence="1">
    <location>
        <begin position="153"/>
        <end position="165"/>
    </location>
</feature>
<accession>A0A7J6NRQ4</accession>
<sequence>MNEPPTLGWLLAEWQDWGEKETLRAKPTVPRWKGEGDRNVARLKQDAWAVAARSIRPATAKTYAVGMRSWIRFTVELTKADKRMRAPMPANLQEMQDWITSIGNAGTAKTYLMGVKKAHELPGDPITIKEFDATKGDHNETLQQIARDPKNGYSDTATKASTTEVTEAVSGATAAGDAKVTTPQADTSDNNGSSSRWDKNWYTTSPSGVRVGMITPILLLRMLLFYCSCSWNETPKPDGNVLPQPVWDSPPTAMHDKEVQGGSS</sequence>
<comment type="caution">
    <text evidence="2">The sequence shown here is derived from an EMBL/GenBank/DDBJ whole genome shotgun (WGS) entry which is preliminary data.</text>
</comment>
<evidence type="ECO:0000256" key="1">
    <source>
        <dbReference type="SAM" id="MobiDB-lite"/>
    </source>
</evidence>